<accession>A0AAW1H7H4</accession>
<feature type="compositionally biased region" description="Polar residues" evidence="4">
    <location>
        <begin position="1"/>
        <end position="20"/>
    </location>
</feature>
<keyword evidence="3" id="KW-0012">Acyltransferase</keyword>
<dbReference type="PANTHER" id="PTHR31623">
    <property type="entry name" value="F21J9.9"/>
    <property type="match status" value="1"/>
</dbReference>
<comment type="caution">
    <text evidence="5">The sequence shown here is derived from an EMBL/GenBank/DDBJ whole genome shotgun (WGS) entry which is preliminary data.</text>
</comment>
<name>A0AAW1H7H4_SAPOF</name>
<gene>
    <name evidence="5" type="ORF">RND81_12G068800</name>
</gene>
<dbReference type="EMBL" id="JBDFQZ010000012">
    <property type="protein sequence ID" value="KAK9671996.1"/>
    <property type="molecule type" value="Genomic_DNA"/>
</dbReference>
<reference evidence="5" key="1">
    <citation type="submission" date="2024-03" db="EMBL/GenBank/DDBJ databases">
        <title>WGS assembly of Saponaria officinalis var. Norfolk2.</title>
        <authorList>
            <person name="Jenkins J."/>
            <person name="Shu S."/>
            <person name="Grimwood J."/>
            <person name="Barry K."/>
            <person name="Goodstein D."/>
            <person name="Schmutz J."/>
            <person name="Leebens-Mack J."/>
            <person name="Osbourn A."/>
        </authorList>
    </citation>
    <scope>NUCLEOTIDE SEQUENCE [LARGE SCALE GENOMIC DNA]</scope>
    <source>
        <strain evidence="5">JIC</strain>
    </source>
</reference>
<evidence type="ECO:0000313" key="6">
    <source>
        <dbReference type="Proteomes" id="UP001443914"/>
    </source>
</evidence>
<comment type="similarity">
    <text evidence="1">Belongs to the plant acyltransferase family.</text>
</comment>
<dbReference type="AlphaFoldDB" id="A0AAW1H7H4"/>
<keyword evidence="2" id="KW-0808">Transferase</keyword>
<evidence type="ECO:0000256" key="2">
    <source>
        <dbReference type="ARBA" id="ARBA00022679"/>
    </source>
</evidence>
<dbReference type="Proteomes" id="UP001443914">
    <property type="component" value="Unassembled WGS sequence"/>
</dbReference>
<protein>
    <submittedName>
        <fullName evidence="5">Uncharacterized protein</fullName>
    </submittedName>
</protein>
<dbReference type="Gene3D" id="3.30.559.10">
    <property type="entry name" value="Chloramphenicol acetyltransferase-like domain"/>
    <property type="match status" value="2"/>
</dbReference>
<sequence length="452" mass="49655">MSETQEITVKITSKQSIKPSSPTPPHLKQYKPSYLNQILPLVPIFPTCGLVFYTAPSEINTVNISRLKSSLSHTLTKFYPLAGKFSLETVNCTDDGLPFIEAQANCTLSALLTSAQKLDSMSKLLPPIESLGMGPTSIHELTHLAIQITVFACGGVSIGWYDIHKLLDGISAATFFKYWAALSSQNQKDEVIEPDFEACISAFPPTSKSLELPVVNVYKEEVERSPTIAKNFVFKKSSFSKLKAMSSSEKVPNPSSFQAIAAFLWEKASTVSGSDSSPGSSSVLHITLDIRPRVDPPLPNGSIGNLAVITVARAGPHARLPDRVTEIDSAISKMKEEMKSYKGEDGVEGVMTNWGEVINTLVEYKDRAYRLISWSRLGFSDLNFGFGKPVKMIPTDGRMSPFHRNMIILNDYRGEDGGGDDDGIEAWLFLEEKEMECLENDPDFLAFASPAH</sequence>
<evidence type="ECO:0000256" key="3">
    <source>
        <dbReference type="ARBA" id="ARBA00023315"/>
    </source>
</evidence>
<feature type="region of interest" description="Disordered" evidence="4">
    <location>
        <begin position="1"/>
        <end position="25"/>
    </location>
</feature>
<proteinExistence type="inferred from homology"/>
<evidence type="ECO:0000313" key="5">
    <source>
        <dbReference type="EMBL" id="KAK9671996.1"/>
    </source>
</evidence>
<dbReference type="GO" id="GO:0016746">
    <property type="term" value="F:acyltransferase activity"/>
    <property type="evidence" value="ECO:0007669"/>
    <property type="project" value="UniProtKB-KW"/>
</dbReference>
<evidence type="ECO:0000256" key="4">
    <source>
        <dbReference type="SAM" id="MobiDB-lite"/>
    </source>
</evidence>
<dbReference type="Pfam" id="PF02458">
    <property type="entry name" value="Transferase"/>
    <property type="match status" value="1"/>
</dbReference>
<evidence type="ECO:0000256" key="1">
    <source>
        <dbReference type="ARBA" id="ARBA00009861"/>
    </source>
</evidence>
<organism evidence="5 6">
    <name type="scientific">Saponaria officinalis</name>
    <name type="common">Common soapwort</name>
    <name type="synonym">Lychnis saponaria</name>
    <dbReference type="NCBI Taxonomy" id="3572"/>
    <lineage>
        <taxon>Eukaryota</taxon>
        <taxon>Viridiplantae</taxon>
        <taxon>Streptophyta</taxon>
        <taxon>Embryophyta</taxon>
        <taxon>Tracheophyta</taxon>
        <taxon>Spermatophyta</taxon>
        <taxon>Magnoliopsida</taxon>
        <taxon>eudicotyledons</taxon>
        <taxon>Gunneridae</taxon>
        <taxon>Pentapetalae</taxon>
        <taxon>Caryophyllales</taxon>
        <taxon>Caryophyllaceae</taxon>
        <taxon>Caryophylleae</taxon>
        <taxon>Saponaria</taxon>
    </lineage>
</organism>
<dbReference type="PANTHER" id="PTHR31623:SF110">
    <property type="entry name" value="VINORINE SYNTHASE-LIKE"/>
    <property type="match status" value="1"/>
</dbReference>
<keyword evidence="6" id="KW-1185">Reference proteome</keyword>
<dbReference type="InterPro" id="IPR023213">
    <property type="entry name" value="CAT-like_dom_sf"/>
</dbReference>